<gene>
    <name evidence="2" type="ORF">QM524_09105</name>
</gene>
<dbReference type="Gene3D" id="3.40.50.1110">
    <property type="entry name" value="SGNH hydrolase"/>
    <property type="match status" value="1"/>
</dbReference>
<dbReference type="EMBL" id="JASHIF010000008">
    <property type="protein sequence ID" value="MDI9859364.1"/>
    <property type="molecule type" value="Genomic_DNA"/>
</dbReference>
<sequence>MAGKKIKVAYLGGSITRADKGWRDQTFEWLKTEYPNTPFEQIMAAIGGTGSDFGAYRLKNHVLQYKPDLVFVEFAVNDHSKTSQQVKESIEGIVRQIWKANPKTDICFVHTFQKVQLPFYFKGKFPVSATAIETVADYYQIPSICMALPVTKMLEDGKILMQGKIKDYPDKMVFSEDGVHPFVETGHKIYAETVKKHFKLLQSVGKLGKHTLKPALMPNNLQKVTMVLMAKIEKSKGWQRVDSVVLNKPFASLMPPVYASEDTTDFIKITFRGKRLGIVDVIGPSSGQMVVWIDNAPPQYINRFDDYCTYYRMNYSLISGLSEGKHTAIIKVSPQKLDKATILSKRNNIINNPQLFAKQALYIGAILTEK</sequence>
<reference evidence="2 3" key="1">
    <citation type="submission" date="2023-05" db="EMBL/GenBank/DDBJ databases">
        <title>Novel species of genus Flectobacillus isolated from stream in China.</title>
        <authorList>
            <person name="Lu H."/>
        </authorList>
    </citation>
    <scope>NUCLEOTIDE SEQUENCE [LARGE SCALE GENOMIC DNA]</scope>
    <source>
        <strain evidence="2 3">KCTC 42575</strain>
    </source>
</reference>
<proteinExistence type="predicted"/>
<dbReference type="InterPro" id="IPR013830">
    <property type="entry name" value="SGNH_hydro"/>
</dbReference>
<dbReference type="RefSeq" id="WP_283344321.1">
    <property type="nucleotide sequence ID" value="NZ_JASHIF010000008.1"/>
</dbReference>
<dbReference type="PANTHER" id="PTHR34407">
    <property type="entry name" value="EXPRESSED PROTEIN"/>
    <property type="match status" value="1"/>
</dbReference>
<dbReference type="PANTHER" id="PTHR34407:SF1">
    <property type="entry name" value="SGNH HYDROLASE-TYPE ESTERASE DOMAIN-CONTAINING PROTEIN"/>
    <property type="match status" value="1"/>
</dbReference>
<keyword evidence="3" id="KW-1185">Reference proteome</keyword>
<protein>
    <submittedName>
        <fullName evidence="2">GDSL-type esterase/lipase family protein</fullName>
    </submittedName>
</protein>
<evidence type="ECO:0000313" key="2">
    <source>
        <dbReference type="EMBL" id="MDI9859364.1"/>
    </source>
</evidence>
<comment type="caution">
    <text evidence="2">The sequence shown here is derived from an EMBL/GenBank/DDBJ whole genome shotgun (WGS) entry which is preliminary data.</text>
</comment>
<accession>A0ABT6Y717</accession>
<dbReference type="Gene3D" id="2.60.120.260">
    <property type="entry name" value="Galactose-binding domain-like"/>
    <property type="match status" value="1"/>
</dbReference>
<dbReference type="SUPFAM" id="SSF52266">
    <property type="entry name" value="SGNH hydrolase"/>
    <property type="match status" value="1"/>
</dbReference>
<dbReference type="Proteomes" id="UP001236507">
    <property type="component" value="Unassembled WGS sequence"/>
</dbReference>
<evidence type="ECO:0000313" key="3">
    <source>
        <dbReference type="Proteomes" id="UP001236507"/>
    </source>
</evidence>
<evidence type="ECO:0000259" key="1">
    <source>
        <dbReference type="Pfam" id="PF13472"/>
    </source>
</evidence>
<dbReference type="CDD" id="cd00229">
    <property type="entry name" value="SGNH_hydrolase"/>
    <property type="match status" value="1"/>
</dbReference>
<organism evidence="2 3">
    <name type="scientific">Flectobacillus roseus</name>
    <dbReference type="NCBI Taxonomy" id="502259"/>
    <lineage>
        <taxon>Bacteria</taxon>
        <taxon>Pseudomonadati</taxon>
        <taxon>Bacteroidota</taxon>
        <taxon>Cytophagia</taxon>
        <taxon>Cytophagales</taxon>
        <taxon>Flectobacillaceae</taxon>
        <taxon>Flectobacillus</taxon>
    </lineage>
</organism>
<dbReference type="Pfam" id="PF13472">
    <property type="entry name" value="Lipase_GDSL_2"/>
    <property type="match status" value="1"/>
</dbReference>
<dbReference type="InterPro" id="IPR036514">
    <property type="entry name" value="SGNH_hydro_sf"/>
</dbReference>
<feature type="domain" description="SGNH hydrolase-type esterase" evidence="1">
    <location>
        <begin position="11"/>
        <end position="142"/>
    </location>
</feature>
<name>A0ABT6Y717_9BACT</name>